<reference evidence="2 3" key="1">
    <citation type="submission" date="2015-07" db="EMBL/GenBank/DDBJ databases">
        <authorList>
            <person name="Noorani M."/>
        </authorList>
    </citation>
    <scope>NUCLEOTIDE SEQUENCE [LARGE SCALE GENOMIC DNA]</scope>
    <source>
        <strain evidence="2 3">CECT 5088</strain>
    </source>
</reference>
<organism evidence="2 3">
    <name type="scientific">Jannaschia rubra</name>
    <dbReference type="NCBI Taxonomy" id="282197"/>
    <lineage>
        <taxon>Bacteria</taxon>
        <taxon>Pseudomonadati</taxon>
        <taxon>Pseudomonadota</taxon>
        <taxon>Alphaproteobacteria</taxon>
        <taxon>Rhodobacterales</taxon>
        <taxon>Roseobacteraceae</taxon>
        <taxon>Jannaschia</taxon>
    </lineage>
</organism>
<dbReference type="AlphaFoldDB" id="A0A0M6XNG2"/>
<dbReference type="InterPro" id="IPR029044">
    <property type="entry name" value="Nucleotide-diphossugar_trans"/>
</dbReference>
<evidence type="ECO:0000259" key="1">
    <source>
        <dbReference type="Pfam" id="PF00535"/>
    </source>
</evidence>
<dbReference type="InterPro" id="IPR050834">
    <property type="entry name" value="Glycosyltransf_2"/>
</dbReference>
<dbReference type="STRING" id="282197.SAMN04488517_101631"/>
<dbReference type="RefSeq" id="WP_055682131.1">
    <property type="nucleotide sequence ID" value="NZ_FOOS01000001.1"/>
</dbReference>
<dbReference type="Proteomes" id="UP000048908">
    <property type="component" value="Unassembled WGS sequence"/>
</dbReference>
<protein>
    <submittedName>
        <fullName evidence="2">Putative teichuronic acid biosynthesis glycosyltransferase TuaG</fullName>
        <ecNumber evidence="2">2.4.-.-</ecNumber>
    </submittedName>
</protein>
<keyword evidence="2" id="KW-0808">Transferase</keyword>
<dbReference type="EMBL" id="CXPG01000014">
    <property type="protein sequence ID" value="CTQ32696.1"/>
    <property type="molecule type" value="Genomic_DNA"/>
</dbReference>
<proteinExistence type="predicted"/>
<sequence>MSGDGIKATVIVAAFRARDVLPASVQSALSQTGVTCEVVIVDDASGDGTFEAAKRLARDDDRVRVLRLERNGGPAAARNAALDVAQGEWIAVLDADDRMEPDRLARMIAFGEAQGADAVFDDFQPVDPAGQPIGTTHLAPLALQTPQLWGLERFLEGCQARPGVPSPGYLKPVLRRASVDRLGLRYDTTLRNGEDFHLIAALLASGGRLWVMPEAGYLYRRSAGTISARLDPQHARALAVADLAFARRLDLSDRARTLMRTRRRRLDDMAATEAVLTYLRARKPGAALSILRHRPSATTRLFRQVGEAIRRRISGDFRA</sequence>
<keyword evidence="2" id="KW-0328">Glycosyltransferase</keyword>
<dbReference type="GO" id="GO:0016757">
    <property type="term" value="F:glycosyltransferase activity"/>
    <property type="evidence" value="ECO:0007669"/>
    <property type="project" value="UniProtKB-KW"/>
</dbReference>
<dbReference type="InterPro" id="IPR001173">
    <property type="entry name" value="Glyco_trans_2-like"/>
</dbReference>
<feature type="domain" description="Glycosyltransferase 2-like" evidence="1">
    <location>
        <begin position="9"/>
        <end position="135"/>
    </location>
</feature>
<dbReference type="Gene3D" id="3.90.550.10">
    <property type="entry name" value="Spore Coat Polysaccharide Biosynthesis Protein SpsA, Chain A"/>
    <property type="match status" value="1"/>
</dbReference>
<dbReference type="EC" id="2.4.-.-" evidence="2"/>
<evidence type="ECO:0000313" key="3">
    <source>
        <dbReference type="Proteomes" id="UP000048908"/>
    </source>
</evidence>
<gene>
    <name evidence="2" type="primary">tuaG</name>
    <name evidence="2" type="ORF">JAN5088_01468</name>
</gene>
<dbReference type="PANTHER" id="PTHR43685:SF2">
    <property type="entry name" value="GLYCOSYLTRANSFERASE 2-LIKE DOMAIN-CONTAINING PROTEIN"/>
    <property type="match status" value="1"/>
</dbReference>
<dbReference type="SUPFAM" id="SSF53448">
    <property type="entry name" value="Nucleotide-diphospho-sugar transferases"/>
    <property type="match status" value="1"/>
</dbReference>
<dbReference type="PANTHER" id="PTHR43685">
    <property type="entry name" value="GLYCOSYLTRANSFERASE"/>
    <property type="match status" value="1"/>
</dbReference>
<dbReference type="Pfam" id="PF00535">
    <property type="entry name" value="Glycos_transf_2"/>
    <property type="match status" value="1"/>
</dbReference>
<evidence type="ECO:0000313" key="2">
    <source>
        <dbReference type="EMBL" id="CTQ32696.1"/>
    </source>
</evidence>
<accession>A0A0M6XNG2</accession>
<name>A0A0M6XNG2_9RHOB</name>
<keyword evidence="3" id="KW-1185">Reference proteome</keyword>
<dbReference type="CDD" id="cd00761">
    <property type="entry name" value="Glyco_tranf_GTA_type"/>
    <property type="match status" value="1"/>
</dbReference>